<feature type="region of interest" description="Disordered" evidence="1">
    <location>
        <begin position="1"/>
        <end position="20"/>
    </location>
</feature>
<dbReference type="AlphaFoldDB" id="A0A8J6LHH7"/>
<dbReference type="Gene3D" id="3.90.660.10">
    <property type="match status" value="1"/>
</dbReference>
<keyword evidence="4" id="KW-1185">Reference proteome</keyword>
<comment type="caution">
    <text evidence="3">The sequence shown here is derived from an EMBL/GenBank/DDBJ whole genome shotgun (WGS) entry which is preliminary data.</text>
</comment>
<dbReference type="InterPro" id="IPR050281">
    <property type="entry name" value="Flavin_monoamine_oxidase"/>
</dbReference>
<name>A0A8J6LHH7_TENMO</name>
<gene>
    <name evidence="3" type="ORF">GEV33_000456</name>
</gene>
<dbReference type="InterPro" id="IPR002937">
    <property type="entry name" value="Amino_oxidase"/>
</dbReference>
<dbReference type="SUPFAM" id="SSF54373">
    <property type="entry name" value="FAD-linked reductases, C-terminal domain"/>
    <property type="match status" value="1"/>
</dbReference>
<evidence type="ECO:0000313" key="3">
    <source>
        <dbReference type="EMBL" id="KAH0822335.1"/>
    </source>
</evidence>
<reference evidence="3" key="1">
    <citation type="journal article" date="2020" name="J Insects Food Feed">
        <title>The yellow mealworm (Tenebrio molitor) genome: a resource for the emerging insects as food and feed industry.</title>
        <authorList>
            <person name="Eriksson T."/>
            <person name="Andere A."/>
            <person name="Kelstrup H."/>
            <person name="Emery V."/>
            <person name="Picard C."/>
        </authorList>
    </citation>
    <scope>NUCLEOTIDE SEQUENCE</scope>
    <source>
        <strain evidence="3">Stoneville</strain>
        <tissue evidence="3">Whole head</tissue>
    </source>
</reference>
<dbReference type="Gene3D" id="3.50.50.60">
    <property type="entry name" value="FAD/NAD(P)-binding domain"/>
    <property type="match status" value="1"/>
</dbReference>
<feature type="domain" description="Amine oxidase" evidence="2">
    <location>
        <begin position="228"/>
        <end position="683"/>
    </location>
</feature>
<reference evidence="3" key="2">
    <citation type="submission" date="2021-08" db="EMBL/GenBank/DDBJ databases">
        <authorList>
            <person name="Eriksson T."/>
        </authorList>
    </citation>
    <scope>NUCLEOTIDE SEQUENCE</scope>
    <source>
        <strain evidence="3">Stoneville</strain>
        <tissue evidence="3">Whole head</tissue>
    </source>
</reference>
<accession>A0A8J6LHH7</accession>
<evidence type="ECO:0000313" key="4">
    <source>
        <dbReference type="Proteomes" id="UP000719412"/>
    </source>
</evidence>
<proteinExistence type="predicted"/>
<dbReference type="PANTHER" id="PTHR10742:SF398">
    <property type="entry name" value="AMINE OXIDASE DOMAIN-CONTAINING PROTEIN-RELATED"/>
    <property type="match status" value="1"/>
</dbReference>
<evidence type="ECO:0000256" key="1">
    <source>
        <dbReference type="SAM" id="MobiDB-lite"/>
    </source>
</evidence>
<dbReference type="EMBL" id="JABDTM020002907">
    <property type="protein sequence ID" value="KAH0822335.1"/>
    <property type="molecule type" value="Genomic_DNA"/>
</dbReference>
<sequence length="691" mass="76690">MASTVRPRSPPGRRKRCGRRPDVLEPDEHQVLGVVVDVFAGVYHVVVAVNTTVEVGPGVFGCDEQQVLRVVVDVVEQLSPVVAAAVGADVDVLHQEVVLVVAFLARVVHLVLGVVVDTVEVLDRIVVVVIEAAVDGLLGEVASRSQLRLSVVGPEWDLVLMGERPKARVSLVVAGVCQRCISLWRSYSCQFSTFTLEWRLCTLIRFSVADGFDVNLASVCVVSTNQFGIAAATKLLENSFNNITILEAEDRIGGRINTVKFGQNVVDLGAEYCTGTKGNIAYDLVKEYDVLEPAGLTLEDNIYYSDGTKLDLSLSHDLNDLIFEIYQKKYKGNVTEGKSTGDAFRERYNSVILPKYQNDKKKTKILEEGLRFSEGFVSLLDATPSWSEASANSDFETQNEDLVWKGVGYKTIIDILMKSYPDPKKKLDIDNKIHLNKKVQRIIWDTDETVTVVTADNSTYTADYVIFTPSAGVLKKDKDTLFDPKLPSLKEDAIINIGYGSVIKFVINFSTKWWHDDDKLFAFFWSHDDLNSINFSDGPSKDGVSWVAQILELITVPHNSNAWSGWISGDLLQEIEKLSDETMKMGIKYVVNKFLGKTYNVTEITEIVKSTWTINENFLGAISYVKRGTYKRGESIQGKLAEPVTNAAGKPKLLFAGEATHSTHYGLVHGAIETGHREAQRIIELYSKAEQ</sequence>
<evidence type="ECO:0000259" key="2">
    <source>
        <dbReference type="Pfam" id="PF01593"/>
    </source>
</evidence>
<dbReference type="SUPFAM" id="SSF51905">
    <property type="entry name" value="FAD/NAD(P)-binding domain"/>
    <property type="match status" value="1"/>
</dbReference>
<dbReference type="GO" id="GO:0046592">
    <property type="term" value="F:polyamine oxidase activity"/>
    <property type="evidence" value="ECO:0007669"/>
    <property type="project" value="TreeGrafter"/>
</dbReference>
<protein>
    <recommendedName>
        <fullName evidence="2">Amine oxidase domain-containing protein</fullName>
    </recommendedName>
</protein>
<dbReference type="InterPro" id="IPR036188">
    <property type="entry name" value="FAD/NAD-bd_sf"/>
</dbReference>
<dbReference type="Pfam" id="PF01593">
    <property type="entry name" value="Amino_oxidase"/>
    <property type="match status" value="1"/>
</dbReference>
<dbReference type="Proteomes" id="UP000719412">
    <property type="component" value="Unassembled WGS sequence"/>
</dbReference>
<dbReference type="PANTHER" id="PTHR10742">
    <property type="entry name" value="FLAVIN MONOAMINE OXIDASE"/>
    <property type="match status" value="1"/>
</dbReference>
<organism evidence="3 4">
    <name type="scientific">Tenebrio molitor</name>
    <name type="common">Yellow mealworm beetle</name>
    <dbReference type="NCBI Taxonomy" id="7067"/>
    <lineage>
        <taxon>Eukaryota</taxon>
        <taxon>Metazoa</taxon>
        <taxon>Ecdysozoa</taxon>
        <taxon>Arthropoda</taxon>
        <taxon>Hexapoda</taxon>
        <taxon>Insecta</taxon>
        <taxon>Pterygota</taxon>
        <taxon>Neoptera</taxon>
        <taxon>Endopterygota</taxon>
        <taxon>Coleoptera</taxon>
        <taxon>Polyphaga</taxon>
        <taxon>Cucujiformia</taxon>
        <taxon>Tenebrionidae</taxon>
        <taxon>Tenebrio</taxon>
    </lineage>
</organism>